<dbReference type="GO" id="GO:0015297">
    <property type="term" value="F:antiporter activity"/>
    <property type="evidence" value="ECO:0007669"/>
    <property type="project" value="InterPro"/>
</dbReference>
<dbReference type="GO" id="GO:0015105">
    <property type="term" value="F:arsenite transmembrane transporter activity"/>
    <property type="evidence" value="ECO:0007669"/>
    <property type="project" value="TreeGrafter"/>
</dbReference>
<feature type="transmembrane region" description="Helical" evidence="8">
    <location>
        <begin position="65"/>
        <end position="88"/>
    </location>
</feature>
<keyword evidence="5 8" id="KW-0812">Transmembrane</keyword>
<keyword evidence="7 8" id="KW-0472">Membrane</keyword>
<gene>
    <name evidence="9" type="ORF">SAMN04489842_1414</name>
</gene>
<feature type="transmembrane region" description="Helical" evidence="8">
    <location>
        <begin position="35"/>
        <end position="53"/>
    </location>
</feature>
<reference evidence="10" key="1">
    <citation type="submission" date="2016-10" db="EMBL/GenBank/DDBJ databases">
        <authorList>
            <person name="Varghese N."/>
            <person name="Submissions S."/>
        </authorList>
    </citation>
    <scope>NUCLEOTIDE SEQUENCE [LARGE SCALE GENOMIC DNA]</scope>
    <source>
        <strain evidence="10">DSM 24767</strain>
    </source>
</reference>
<sequence>MDFVERYQTLFVLGAIVGGLAVGQVPGVSPVADRLILPFLMVMLFAAFTGIPFSRLRRAFGNRRVVGSSLLVNFIWSPLLAVGLGAIFLRDHPALWVGLIMLMVTPCTDWYLVFTDVADGDVALATSILPYNLVLQLVLLPFYLYVFAGELVALPLELLLESVVLVLVVPLVLGGLVRRGITRRKGETWFSQQFLPKLSPLQIVFLSLAIGAMFASQGEVILENPGLLALLAVPVVVFYAINLVVGFGVGRLLSFSYREMVCFNNTILSRNSPTALAIAVVAFPHEPLIPLALVIGPLLELPLLGIIAQVHVAIRDRELWPLELPARFSRSR</sequence>
<organism evidence="9 10">
    <name type="scientific">Natronobacterium texcoconense</name>
    <dbReference type="NCBI Taxonomy" id="1095778"/>
    <lineage>
        <taxon>Archaea</taxon>
        <taxon>Methanobacteriati</taxon>
        <taxon>Methanobacteriota</taxon>
        <taxon>Stenosarchaea group</taxon>
        <taxon>Halobacteria</taxon>
        <taxon>Halobacteriales</taxon>
        <taxon>Natrialbaceae</taxon>
        <taxon>Natronobacterium</taxon>
    </lineage>
</organism>
<dbReference type="GO" id="GO:0015104">
    <property type="term" value="F:antimonite transmembrane transporter activity"/>
    <property type="evidence" value="ECO:0007669"/>
    <property type="project" value="TreeGrafter"/>
</dbReference>
<feature type="transmembrane region" description="Helical" evidence="8">
    <location>
        <begin position="158"/>
        <end position="177"/>
    </location>
</feature>
<dbReference type="InterPro" id="IPR038770">
    <property type="entry name" value="Na+/solute_symporter_sf"/>
</dbReference>
<dbReference type="AlphaFoldDB" id="A0A1H1CIA9"/>
<evidence type="ECO:0000256" key="3">
    <source>
        <dbReference type="ARBA" id="ARBA00022448"/>
    </source>
</evidence>
<evidence type="ECO:0000256" key="5">
    <source>
        <dbReference type="ARBA" id="ARBA00022692"/>
    </source>
</evidence>
<proteinExistence type="inferred from homology"/>
<dbReference type="GO" id="GO:0005886">
    <property type="term" value="C:plasma membrane"/>
    <property type="evidence" value="ECO:0007669"/>
    <property type="project" value="UniProtKB-SubCell"/>
</dbReference>
<dbReference type="PANTHER" id="PTHR43057">
    <property type="entry name" value="ARSENITE EFFLUX TRANSPORTER"/>
    <property type="match status" value="1"/>
</dbReference>
<dbReference type="Gene3D" id="1.20.1530.20">
    <property type="match status" value="1"/>
</dbReference>
<feature type="transmembrane region" description="Helical" evidence="8">
    <location>
        <begin position="261"/>
        <end position="283"/>
    </location>
</feature>
<feature type="transmembrane region" description="Helical" evidence="8">
    <location>
        <begin position="289"/>
        <end position="314"/>
    </location>
</feature>
<evidence type="ECO:0000256" key="8">
    <source>
        <dbReference type="SAM" id="Phobius"/>
    </source>
</evidence>
<dbReference type="InterPro" id="IPR004706">
    <property type="entry name" value="Arsenical-R_Acr3"/>
</dbReference>
<dbReference type="PANTHER" id="PTHR43057:SF1">
    <property type="entry name" value="ARSENICAL-RESISTANCE PROTEIN 3"/>
    <property type="match status" value="1"/>
</dbReference>
<keyword evidence="4" id="KW-1003">Cell membrane</keyword>
<keyword evidence="10" id="KW-1185">Reference proteome</keyword>
<evidence type="ECO:0000256" key="6">
    <source>
        <dbReference type="ARBA" id="ARBA00022989"/>
    </source>
</evidence>
<keyword evidence="3" id="KW-0813">Transport</keyword>
<feature type="transmembrane region" description="Helical" evidence="8">
    <location>
        <begin position="227"/>
        <end position="249"/>
    </location>
</feature>
<dbReference type="Proteomes" id="UP000198848">
    <property type="component" value="Unassembled WGS sequence"/>
</dbReference>
<evidence type="ECO:0000313" key="10">
    <source>
        <dbReference type="Proteomes" id="UP000198848"/>
    </source>
</evidence>
<evidence type="ECO:0000256" key="2">
    <source>
        <dbReference type="ARBA" id="ARBA00010110"/>
    </source>
</evidence>
<evidence type="ECO:0000256" key="4">
    <source>
        <dbReference type="ARBA" id="ARBA00022475"/>
    </source>
</evidence>
<name>A0A1H1CIA9_NATTX</name>
<dbReference type="Pfam" id="PF01758">
    <property type="entry name" value="SBF"/>
    <property type="match status" value="1"/>
</dbReference>
<dbReference type="RefSeq" id="WP_090379246.1">
    <property type="nucleotide sequence ID" value="NZ_FNLC01000001.1"/>
</dbReference>
<accession>A0A1H1CIA9</accession>
<evidence type="ECO:0000256" key="1">
    <source>
        <dbReference type="ARBA" id="ARBA00004651"/>
    </source>
</evidence>
<feature type="transmembrane region" description="Helical" evidence="8">
    <location>
        <begin position="198"/>
        <end position="215"/>
    </location>
</feature>
<evidence type="ECO:0000313" key="9">
    <source>
        <dbReference type="EMBL" id="SDQ63839.1"/>
    </source>
</evidence>
<dbReference type="InterPro" id="IPR002657">
    <property type="entry name" value="BilAc:Na_symport/Acr3"/>
</dbReference>
<comment type="similarity">
    <text evidence="2">Belongs to the arsenical resistance-3 (ACR3) (TC 2.A.59) family.</text>
</comment>
<keyword evidence="6 8" id="KW-1133">Transmembrane helix</keyword>
<evidence type="ECO:0000256" key="7">
    <source>
        <dbReference type="ARBA" id="ARBA00023136"/>
    </source>
</evidence>
<comment type="subcellular location">
    <subcellularLocation>
        <location evidence="1">Cell membrane</location>
        <topology evidence="1">Multi-pass membrane protein</topology>
    </subcellularLocation>
</comment>
<dbReference type="STRING" id="1095778.SAMN04489842_1414"/>
<dbReference type="EMBL" id="FNLC01000001">
    <property type="protein sequence ID" value="SDQ63839.1"/>
    <property type="molecule type" value="Genomic_DNA"/>
</dbReference>
<feature type="transmembrane region" description="Helical" evidence="8">
    <location>
        <begin position="124"/>
        <end position="146"/>
    </location>
</feature>
<protein>
    <submittedName>
        <fullName evidence="9">Arsenite efflux pump ArsB, ACR3 family</fullName>
    </submittedName>
</protein>
<dbReference type="OrthoDB" id="77832at2157"/>
<feature type="transmembrane region" description="Helical" evidence="8">
    <location>
        <begin position="94"/>
        <end position="112"/>
    </location>
</feature>
<feature type="transmembrane region" description="Helical" evidence="8">
    <location>
        <begin position="7"/>
        <end position="29"/>
    </location>
</feature>